<sequence length="638" mass="69522">MFDFVRQHTKIMMGLLFLLIIPSFVFFGLEGYTRMNEGGHVVARVAGSEIKQIEWDNAHRNEVQRMLAQTPTLDPRLLDSPEAKYATLERLVRDRVLAVAADEAHLVTTDGRLARALQEDPAIASLRKPDGSLDVERYRLLVGAQGMTPEMFEANARRQISTRQVMAGVGESAFGVAAAADATFGAFLQRREVQVAQFAAGDFSAGLKPTDAELEAWYKDHVAQFQAPEQAKIEYVVLDLDAVKKNTTVNEDDLKTFYAQNNAQLAGKEERRASHILVNAPKGASAEERAKAKARAEQLLADVRKSPATFADVARKNSDDAGSAASGGDLDYLARSAIDKPIADAIFGLGKKGDISDVVESDFGFHVIQLTDIRAPKVPSFAEMRTQLEAELRTQQAQRQFAEAAETFTNSVYEQSDSLKPVADKLKLQIQTATVSPVPPAGATGPLANARLLEAVFSADATQQKRNTEAVEVGTNQLVSARVVEHSPARTQTLAEVRDQVRARWTAQRAAELAKQKGESQLAEWKTQGAQAKLPAAVTIARDDTHQFPAKLIDAALRADPAALPTLLGVDLAEQGYAVVRVDKIAPPRALPAEAEQQIRQQYAQAWAAAETVAYYNLLKERLKVRMEVAAPAGLPAQ</sequence>
<keyword evidence="11" id="KW-0697">Rotamase</keyword>
<dbReference type="Pfam" id="PF13624">
    <property type="entry name" value="SurA_N_3"/>
    <property type="match status" value="1"/>
</dbReference>
<evidence type="ECO:0000256" key="1">
    <source>
        <dbReference type="ARBA" id="ARBA00004382"/>
    </source>
</evidence>
<evidence type="ECO:0000256" key="9">
    <source>
        <dbReference type="ARBA" id="ARBA00040743"/>
    </source>
</evidence>
<dbReference type="RefSeq" id="WP_114467017.1">
    <property type="nucleotide sequence ID" value="NZ_QPJK01000002.1"/>
</dbReference>
<keyword evidence="6 12" id="KW-0472">Membrane</keyword>
<dbReference type="SUPFAM" id="SSF109998">
    <property type="entry name" value="Triger factor/SurA peptide-binding domain-like"/>
    <property type="match status" value="1"/>
</dbReference>
<evidence type="ECO:0000256" key="3">
    <source>
        <dbReference type="ARBA" id="ARBA00022519"/>
    </source>
</evidence>
<accession>A0A368Y0N3</accession>
<keyword evidence="5 12" id="KW-1133">Transmembrane helix</keyword>
<comment type="subcellular location">
    <subcellularLocation>
        <location evidence="1">Cell inner membrane</location>
        <topology evidence="1">Single-pass type II membrane protein</topology>
        <orientation evidence="1">Periplasmic side</orientation>
    </subcellularLocation>
</comment>
<dbReference type="EMBL" id="QPJK01000002">
    <property type="protein sequence ID" value="RCW73851.1"/>
    <property type="molecule type" value="Genomic_DNA"/>
</dbReference>
<dbReference type="Proteomes" id="UP000252884">
    <property type="component" value="Unassembled WGS sequence"/>
</dbReference>
<evidence type="ECO:0000256" key="11">
    <source>
        <dbReference type="PROSITE-ProRule" id="PRU00278"/>
    </source>
</evidence>
<dbReference type="PANTHER" id="PTHR47529">
    <property type="entry name" value="PEPTIDYL-PROLYL CIS-TRANS ISOMERASE D"/>
    <property type="match status" value="1"/>
</dbReference>
<comment type="similarity">
    <text evidence="8">Belongs to the PpiD chaperone family.</text>
</comment>
<evidence type="ECO:0000256" key="12">
    <source>
        <dbReference type="SAM" id="Phobius"/>
    </source>
</evidence>
<dbReference type="Gene3D" id="3.10.50.40">
    <property type="match status" value="1"/>
</dbReference>
<dbReference type="GO" id="GO:0003755">
    <property type="term" value="F:peptidyl-prolyl cis-trans isomerase activity"/>
    <property type="evidence" value="ECO:0007669"/>
    <property type="project" value="UniProtKB-KW"/>
</dbReference>
<gene>
    <name evidence="14" type="ORF">DES41_102166</name>
</gene>
<dbReference type="InterPro" id="IPR046357">
    <property type="entry name" value="PPIase_dom_sf"/>
</dbReference>
<dbReference type="GO" id="GO:0005886">
    <property type="term" value="C:plasma membrane"/>
    <property type="evidence" value="ECO:0007669"/>
    <property type="project" value="UniProtKB-SubCell"/>
</dbReference>
<keyword evidence="2" id="KW-1003">Cell membrane</keyword>
<evidence type="ECO:0000313" key="15">
    <source>
        <dbReference type="Proteomes" id="UP000252884"/>
    </source>
</evidence>
<keyword evidence="7" id="KW-0143">Chaperone</keyword>
<evidence type="ECO:0000256" key="8">
    <source>
        <dbReference type="ARBA" id="ARBA00038408"/>
    </source>
</evidence>
<protein>
    <recommendedName>
        <fullName evidence="9">Periplasmic chaperone PpiD</fullName>
    </recommendedName>
    <alternativeName>
        <fullName evidence="10">Periplasmic folding chaperone</fullName>
    </alternativeName>
</protein>
<dbReference type="PROSITE" id="PS50198">
    <property type="entry name" value="PPIC_PPIASE_2"/>
    <property type="match status" value="1"/>
</dbReference>
<dbReference type="InterPro" id="IPR000297">
    <property type="entry name" value="PPIase_PpiC"/>
</dbReference>
<keyword evidence="4 12" id="KW-0812">Transmembrane</keyword>
<evidence type="ECO:0000256" key="4">
    <source>
        <dbReference type="ARBA" id="ARBA00022692"/>
    </source>
</evidence>
<feature type="transmembrane region" description="Helical" evidence="12">
    <location>
        <begin position="12"/>
        <end position="29"/>
    </location>
</feature>
<keyword evidence="15" id="KW-1185">Reference proteome</keyword>
<dbReference type="OrthoDB" id="9812372at2"/>
<evidence type="ECO:0000256" key="5">
    <source>
        <dbReference type="ARBA" id="ARBA00022989"/>
    </source>
</evidence>
<dbReference type="InterPro" id="IPR052029">
    <property type="entry name" value="PpiD_chaperone"/>
</dbReference>
<feature type="domain" description="PpiC" evidence="13">
    <location>
        <begin position="268"/>
        <end position="372"/>
    </location>
</feature>
<dbReference type="SUPFAM" id="SSF54534">
    <property type="entry name" value="FKBP-like"/>
    <property type="match status" value="1"/>
</dbReference>
<comment type="caution">
    <text evidence="14">The sequence shown here is derived from an EMBL/GenBank/DDBJ whole genome shotgun (WGS) entry which is preliminary data.</text>
</comment>
<evidence type="ECO:0000313" key="14">
    <source>
        <dbReference type="EMBL" id="RCW73851.1"/>
    </source>
</evidence>
<keyword evidence="11 14" id="KW-0413">Isomerase</keyword>
<evidence type="ECO:0000256" key="6">
    <source>
        <dbReference type="ARBA" id="ARBA00023136"/>
    </source>
</evidence>
<evidence type="ECO:0000256" key="2">
    <source>
        <dbReference type="ARBA" id="ARBA00022475"/>
    </source>
</evidence>
<dbReference type="Gene3D" id="1.10.4030.10">
    <property type="entry name" value="Porin chaperone SurA, peptide-binding domain"/>
    <property type="match status" value="1"/>
</dbReference>
<dbReference type="Pfam" id="PF00639">
    <property type="entry name" value="Rotamase"/>
    <property type="match status" value="1"/>
</dbReference>
<reference evidence="14 15" key="1">
    <citation type="submission" date="2018-07" db="EMBL/GenBank/DDBJ databases">
        <title>Genomic Encyclopedia of Type Strains, Phase IV (KMG-IV): sequencing the most valuable type-strain genomes for metagenomic binning, comparative biology and taxonomic classification.</title>
        <authorList>
            <person name="Goeker M."/>
        </authorList>
    </citation>
    <scope>NUCLEOTIDE SEQUENCE [LARGE SCALE GENOMIC DNA]</scope>
    <source>
        <strain evidence="14 15">DSM 21634</strain>
    </source>
</reference>
<evidence type="ECO:0000256" key="7">
    <source>
        <dbReference type="ARBA" id="ARBA00023186"/>
    </source>
</evidence>
<evidence type="ECO:0000259" key="13">
    <source>
        <dbReference type="PROSITE" id="PS50198"/>
    </source>
</evidence>
<dbReference type="AlphaFoldDB" id="A0A368Y0N3"/>
<organism evidence="14 15">
    <name type="scientific">Pseudorhodoferax soli</name>
    <dbReference type="NCBI Taxonomy" id="545864"/>
    <lineage>
        <taxon>Bacteria</taxon>
        <taxon>Pseudomonadati</taxon>
        <taxon>Pseudomonadota</taxon>
        <taxon>Betaproteobacteria</taxon>
        <taxon>Burkholderiales</taxon>
        <taxon>Comamonadaceae</taxon>
    </lineage>
</organism>
<dbReference type="PANTHER" id="PTHR47529:SF1">
    <property type="entry name" value="PERIPLASMIC CHAPERONE PPID"/>
    <property type="match status" value="1"/>
</dbReference>
<keyword evidence="3" id="KW-0997">Cell inner membrane</keyword>
<evidence type="ECO:0000256" key="10">
    <source>
        <dbReference type="ARBA" id="ARBA00042775"/>
    </source>
</evidence>
<proteinExistence type="inferred from homology"/>
<name>A0A368Y0N3_9BURK</name>
<dbReference type="InterPro" id="IPR027304">
    <property type="entry name" value="Trigger_fact/SurA_dom_sf"/>
</dbReference>